<evidence type="ECO:0000256" key="2">
    <source>
        <dbReference type="ARBA" id="ARBA00023136"/>
    </source>
</evidence>
<evidence type="ECO:0000313" key="6">
    <source>
        <dbReference type="Proteomes" id="UP000509579"/>
    </source>
</evidence>
<dbReference type="PROSITE" id="PS51257">
    <property type="entry name" value="PROKAR_LIPOPROTEIN"/>
    <property type="match status" value="1"/>
</dbReference>
<feature type="chain" id="PRO_5026780374" evidence="3">
    <location>
        <begin position="24"/>
        <end position="141"/>
    </location>
</feature>
<dbReference type="PANTHER" id="PTHR35603">
    <property type="match status" value="1"/>
</dbReference>
<reference evidence="5 6" key="1">
    <citation type="submission" date="2020-06" db="EMBL/GenBank/DDBJ databases">
        <title>Acidovorax antarctica sp. nov., isolated from Corinth ice sheet soil, Antarctic Fields Peninsula.</title>
        <authorList>
            <person name="Xu Q."/>
            <person name="Peng F."/>
        </authorList>
    </citation>
    <scope>NUCLEOTIDE SEQUENCE [LARGE SCALE GENOMIC DNA]</scope>
    <source>
        <strain evidence="5 6">16-35-5</strain>
    </source>
</reference>
<dbReference type="RefSeq" id="WP_175503394.1">
    <property type="nucleotide sequence ID" value="NZ_CAURQT010000018.1"/>
</dbReference>
<gene>
    <name evidence="5" type="ORF">HUK68_06085</name>
</gene>
<sequence>MIRAWLSIALMALLAACSTPQQGETEVRLGKVTRIEAVTIDGDHQLGLGAIIGAVAGGVLGYQIGNGTGRDVATVAGSLLGAYGGNKVQNHYASPRPGQHVLVLLDNGVSVGITQPVNSALAVGDRARVEGVGQDARVMRY</sequence>
<comment type="subcellular location">
    <subcellularLocation>
        <location evidence="1">Membrane</location>
    </subcellularLocation>
</comment>
<dbReference type="Pfam" id="PF05433">
    <property type="entry name" value="Rick_17kDa_Anti"/>
    <property type="match status" value="1"/>
</dbReference>
<dbReference type="InterPro" id="IPR051407">
    <property type="entry name" value="Bact_OM_lipoprot/Surf_antigen"/>
</dbReference>
<dbReference type="GO" id="GO:0019867">
    <property type="term" value="C:outer membrane"/>
    <property type="evidence" value="ECO:0007669"/>
    <property type="project" value="InterPro"/>
</dbReference>
<evidence type="ECO:0000259" key="4">
    <source>
        <dbReference type="Pfam" id="PF05433"/>
    </source>
</evidence>
<dbReference type="InterPro" id="IPR008816">
    <property type="entry name" value="Gly_zipper_2TM_dom"/>
</dbReference>
<keyword evidence="2" id="KW-0472">Membrane</keyword>
<name>A0A6N1WZ76_9BURK</name>
<keyword evidence="3" id="KW-0732">Signal</keyword>
<proteinExistence type="predicted"/>
<evidence type="ECO:0000313" key="5">
    <source>
        <dbReference type="EMBL" id="QKV52514.1"/>
    </source>
</evidence>
<feature type="signal peptide" evidence="3">
    <location>
        <begin position="1"/>
        <end position="23"/>
    </location>
</feature>
<dbReference type="Proteomes" id="UP000509579">
    <property type="component" value="Chromosome"/>
</dbReference>
<organism evidence="5 6">
    <name type="scientific">Comamonas antarctica</name>
    <dbReference type="NCBI Taxonomy" id="2743470"/>
    <lineage>
        <taxon>Bacteria</taxon>
        <taxon>Pseudomonadati</taxon>
        <taxon>Pseudomonadota</taxon>
        <taxon>Betaproteobacteria</taxon>
        <taxon>Burkholderiales</taxon>
        <taxon>Comamonadaceae</taxon>
        <taxon>Comamonas</taxon>
    </lineage>
</organism>
<dbReference type="KEGG" id="aant:HUK68_06085"/>
<dbReference type="EMBL" id="CP054840">
    <property type="protein sequence ID" value="QKV52514.1"/>
    <property type="molecule type" value="Genomic_DNA"/>
</dbReference>
<feature type="domain" description="Glycine zipper 2TM" evidence="4">
    <location>
        <begin position="48"/>
        <end position="89"/>
    </location>
</feature>
<dbReference type="AlphaFoldDB" id="A0A6N1WZ76"/>
<protein>
    <submittedName>
        <fullName evidence="5">Glycine zipper 2TM domain-containing protein</fullName>
    </submittedName>
</protein>
<accession>A0A6N1WZ76</accession>
<evidence type="ECO:0000256" key="1">
    <source>
        <dbReference type="ARBA" id="ARBA00004370"/>
    </source>
</evidence>
<keyword evidence="6" id="KW-1185">Reference proteome</keyword>
<evidence type="ECO:0000256" key="3">
    <source>
        <dbReference type="SAM" id="SignalP"/>
    </source>
</evidence>
<dbReference type="PANTHER" id="PTHR35603:SF2">
    <property type="entry name" value="OUTER MEMBRANE LIPOPROTEIN"/>
    <property type="match status" value="1"/>
</dbReference>